<evidence type="ECO:0000259" key="11">
    <source>
        <dbReference type="SMART" id="SM00756"/>
    </source>
</evidence>
<comment type="subcellular location">
    <subcellularLocation>
        <location evidence="1">Membrane</location>
        <topology evidence="1">Multi-pass membrane protein</topology>
    </subcellularLocation>
</comment>
<dbReference type="OrthoDB" id="185994at2"/>
<evidence type="ECO:0000256" key="9">
    <source>
        <dbReference type="ARBA" id="ARBA00023284"/>
    </source>
</evidence>
<evidence type="ECO:0000256" key="3">
    <source>
        <dbReference type="ARBA" id="ARBA00022692"/>
    </source>
</evidence>
<dbReference type="SMART" id="SM00756">
    <property type="entry name" value="VKc"/>
    <property type="match status" value="1"/>
</dbReference>
<dbReference type="Pfam" id="PF07884">
    <property type="entry name" value="VKOR"/>
    <property type="match status" value="1"/>
</dbReference>
<protein>
    <submittedName>
        <fullName evidence="12">Vitamin K epoxide reductase</fullName>
    </submittedName>
</protein>
<dbReference type="GO" id="GO:0016020">
    <property type="term" value="C:membrane"/>
    <property type="evidence" value="ECO:0007669"/>
    <property type="project" value="UniProtKB-SubCell"/>
</dbReference>
<dbReference type="Gene3D" id="1.20.1440.130">
    <property type="entry name" value="VKOR domain"/>
    <property type="match status" value="1"/>
</dbReference>
<dbReference type="InterPro" id="IPR044698">
    <property type="entry name" value="VKOR/LTO1"/>
</dbReference>
<dbReference type="STRING" id="861299.J421_4261"/>
<keyword evidence="8" id="KW-1015">Disulfide bond</keyword>
<evidence type="ECO:0000256" key="7">
    <source>
        <dbReference type="ARBA" id="ARBA00023136"/>
    </source>
</evidence>
<dbReference type="CDD" id="cd12916">
    <property type="entry name" value="VKOR_1"/>
    <property type="match status" value="1"/>
</dbReference>
<feature type="transmembrane region" description="Helical" evidence="10">
    <location>
        <begin position="86"/>
        <end position="103"/>
    </location>
</feature>
<name>W0RQI4_9BACT</name>
<gene>
    <name evidence="12" type="ORF">J421_4261</name>
</gene>
<dbReference type="Proteomes" id="UP000019151">
    <property type="component" value="Chromosome"/>
</dbReference>
<keyword evidence="3 10" id="KW-0812">Transmembrane</keyword>
<dbReference type="KEGG" id="gba:J421_4261"/>
<dbReference type="HOGENOM" id="CLU_146740_0_0_0"/>
<sequence>MIYRMTIALGSLISGLVALYLHLWKLGLAGTLACGGAHGCEYVQGSRYGWFLGVDVALIGAVGYALLFVVALLGTAPRWEDEKWPTLALMALIFPALAFTVRLKYAEFVILHGFCPWCLVSAITITLCTVLVFLDWRRLRRLGVVG</sequence>
<evidence type="ECO:0000256" key="4">
    <source>
        <dbReference type="ARBA" id="ARBA00022719"/>
    </source>
</evidence>
<dbReference type="GO" id="GO:0016491">
    <property type="term" value="F:oxidoreductase activity"/>
    <property type="evidence" value="ECO:0007669"/>
    <property type="project" value="UniProtKB-KW"/>
</dbReference>
<keyword evidence="4" id="KW-0874">Quinone</keyword>
<dbReference type="GO" id="GO:0048038">
    <property type="term" value="F:quinone binding"/>
    <property type="evidence" value="ECO:0007669"/>
    <property type="project" value="UniProtKB-KW"/>
</dbReference>
<accession>W0RQI4</accession>
<evidence type="ECO:0000256" key="1">
    <source>
        <dbReference type="ARBA" id="ARBA00004141"/>
    </source>
</evidence>
<keyword evidence="13" id="KW-1185">Reference proteome</keyword>
<comment type="similarity">
    <text evidence="2">Belongs to the VKOR family.</text>
</comment>
<dbReference type="InParanoid" id="W0RQI4"/>
<evidence type="ECO:0000256" key="10">
    <source>
        <dbReference type="SAM" id="Phobius"/>
    </source>
</evidence>
<dbReference type="InterPro" id="IPR038354">
    <property type="entry name" value="VKOR_sf"/>
</dbReference>
<feature type="transmembrane region" description="Helical" evidence="10">
    <location>
        <begin position="49"/>
        <end position="74"/>
    </location>
</feature>
<evidence type="ECO:0000256" key="2">
    <source>
        <dbReference type="ARBA" id="ARBA00006214"/>
    </source>
</evidence>
<organism evidence="12 13">
    <name type="scientific">Gemmatirosa kalamazoonensis</name>
    <dbReference type="NCBI Taxonomy" id="861299"/>
    <lineage>
        <taxon>Bacteria</taxon>
        <taxon>Pseudomonadati</taxon>
        <taxon>Gemmatimonadota</taxon>
        <taxon>Gemmatimonadia</taxon>
        <taxon>Gemmatimonadales</taxon>
        <taxon>Gemmatimonadaceae</taxon>
        <taxon>Gemmatirosa</taxon>
    </lineage>
</organism>
<dbReference type="AlphaFoldDB" id="W0RQI4"/>
<evidence type="ECO:0000313" key="13">
    <source>
        <dbReference type="Proteomes" id="UP000019151"/>
    </source>
</evidence>
<dbReference type="eggNOG" id="COG4243">
    <property type="taxonomic scope" value="Bacteria"/>
</dbReference>
<evidence type="ECO:0000256" key="6">
    <source>
        <dbReference type="ARBA" id="ARBA00023002"/>
    </source>
</evidence>
<keyword evidence="5 10" id="KW-1133">Transmembrane helix</keyword>
<dbReference type="EMBL" id="CP007128">
    <property type="protein sequence ID" value="AHG91798.1"/>
    <property type="molecule type" value="Genomic_DNA"/>
</dbReference>
<evidence type="ECO:0000256" key="5">
    <source>
        <dbReference type="ARBA" id="ARBA00022989"/>
    </source>
</evidence>
<feature type="domain" description="Vitamin K epoxide reductase" evidence="11">
    <location>
        <begin position="2"/>
        <end position="136"/>
    </location>
</feature>
<feature type="transmembrane region" description="Helical" evidence="10">
    <location>
        <begin position="109"/>
        <end position="134"/>
    </location>
</feature>
<dbReference type="RefSeq" id="WP_025413234.1">
    <property type="nucleotide sequence ID" value="NZ_CP007128.1"/>
</dbReference>
<keyword evidence="6" id="KW-0560">Oxidoreductase</keyword>
<evidence type="ECO:0000256" key="8">
    <source>
        <dbReference type="ARBA" id="ARBA00023157"/>
    </source>
</evidence>
<evidence type="ECO:0000313" key="12">
    <source>
        <dbReference type="EMBL" id="AHG91798.1"/>
    </source>
</evidence>
<keyword evidence="7 10" id="KW-0472">Membrane</keyword>
<proteinExistence type="inferred from homology"/>
<dbReference type="InterPro" id="IPR012932">
    <property type="entry name" value="VKOR"/>
</dbReference>
<reference evidence="12 13" key="1">
    <citation type="journal article" date="2014" name="Genome Announc.">
        <title>Genome Sequence and Methylome of Soil Bacterium Gemmatirosa kalamazoonensis KBS708T, a Member of the Rarely Cultivated Gemmatimonadetes Phylum.</title>
        <authorList>
            <person name="Debruyn J.M."/>
            <person name="Radosevich M."/>
            <person name="Wommack K.E."/>
            <person name="Polson S.W."/>
            <person name="Hauser L.J."/>
            <person name="Fawaz M.N."/>
            <person name="Korlach J."/>
            <person name="Tsai Y.C."/>
        </authorList>
    </citation>
    <scope>NUCLEOTIDE SEQUENCE [LARGE SCALE GENOMIC DNA]</scope>
    <source>
        <strain evidence="12 13">KBS708</strain>
    </source>
</reference>
<keyword evidence="9" id="KW-0676">Redox-active center</keyword>